<sequence length="390" mass="41345">MSDIIHSPLVATVLIFALIAFGEWLSIVSRARIPMLLTAMVSFMILSWTGIFPSDLLESSQFAALGAILIGPAIVHMGTLIPLKVLQVQYRAVVISLMGIAGASVLIFAVIPFLFDFATAVAGIGPLSGGIVAMIITTEKLTELNLGTVALIPALIVAFQGLIGMPLALNFMRSYSKRLIGQIDSGTFKPMNAASSEGEGKEKELGPVRSSMTIRLFLVFLVGAVGVVLGSVTPIHYSLWCLLFGILGAKIGFLEHESLVKANSFTITMLGIIFVVIGSMAGVSPQEVLQQLPAVAMIIILGTAGIALGGYVGSKLVKWDPFKGMPVALTALFGFPADYLLCEEVARSTARNKEEEKQIFNELLTPMLIGGFTTVTIASVVIAGILVSFL</sequence>
<keyword evidence="1" id="KW-0472">Membrane</keyword>
<feature type="transmembrane region" description="Helical" evidence="1">
    <location>
        <begin position="265"/>
        <end position="283"/>
    </location>
</feature>
<feature type="transmembrane region" description="Helical" evidence="1">
    <location>
        <begin position="149"/>
        <end position="169"/>
    </location>
</feature>
<feature type="transmembrane region" description="Helical" evidence="1">
    <location>
        <begin position="33"/>
        <end position="51"/>
    </location>
</feature>
<feature type="transmembrane region" description="Helical" evidence="1">
    <location>
        <begin position="295"/>
        <end position="312"/>
    </location>
</feature>
<accession>A0ABV2GD89</accession>
<keyword evidence="1" id="KW-0812">Transmembrane</keyword>
<keyword evidence="1" id="KW-1133">Transmembrane helix</keyword>
<evidence type="ECO:0000313" key="3">
    <source>
        <dbReference type="Proteomes" id="UP001549099"/>
    </source>
</evidence>
<dbReference type="Proteomes" id="UP001549099">
    <property type="component" value="Unassembled WGS sequence"/>
</dbReference>
<protein>
    <submittedName>
        <fullName evidence="2">MFS family permease</fullName>
    </submittedName>
</protein>
<dbReference type="InterPro" id="IPR049576">
    <property type="entry name" value="HDC-like"/>
</dbReference>
<reference evidence="2 3" key="1">
    <citation type="submission" date="2024-06" db="EMBL/GenBank/DDBJ databases">
        <title>Genomic Encyclopedia of Type Strains, Phase IV (KMG-IV): sequencing the most valuable type-strain genomes for metagenomic binning, comparative biology and taxonomic classification.</title>
        <authorList>
            <person name="Goeker M."/>
        </authorList>
    </citation>
    <scope>NUCLEOTIDE SEQUENCE [LARGE SCALE GENOMIC DNA]</scope>
    <source>
        <strain evidence="2 3">DSM 26128</strain>
    </source>
</reference>
<feature type="transmembrane region" description="Helical" evidence="1">
    <location>
        <begin position="363"/>
        <end position="389"/>
    </location>
</feature>
<feature type="transmembrane region" description="Helical" evidence="1">
    <location>
        <begin position="90"/>
        <end position="111"/>
    </location>
</feature>
<proteinExistence type="predicted"/>
<dbReference type="RefSeq" id="WP_354197870.1">
    <property type="nucleotide sequence ID" value="NZ_JBEPLW010000016.1"/>
</dbReference>
<evidence type="ECO:0000256" key="1">
    <source>
        <dbReference type="SAM" id="Phobius"/>
    </source>
</evidence>
<dbReference type="EMBL" id="JBEPLW010000016">
    <property type="protein sequence ID" value="MET3576114.1"/>
    <property type="molecule type" value="Genomic_DNA"/>
</dbReference>
<gene>
    <name evidence="2" type="ORF">ABID49_002029</name>
</gene>
<feature type="transmembrane region" description="Helical" evidence="1">
    <location>
        <begin position="63"/>
        <end position="83"/>
    </location>
</feature>
<comment type="caution">
    <text evidence="2">The sequence shown here is derived from an EMBL/GenBank/DDBJ whole genome shotgun (WGS) entry which is preliminary data.</text>
</comment>
<dbReference type="CDD" id="cd21416">
    <property type="entry name" value="HDC_protein"/>
    <property type="match status" value="1"/>
</dbReference>
<feature type="transmembrane region" description="Helical" evidence="1">
    <location>
        <begin position="212"/>
        <end position="230"/>
    </location>
</feature>
<organism evidence="2 3">
    <name type="scientific">Bhargavaea ullalensis</name>
    <dbReference type="NCBI Taxonomy" id="1265685"/>
    <lineage>
        <taxon>Bacteria</taxon>
        <taxon>Bacillati</taxon>
        <taxon>Bacillota</taxon>
        <taxon>Bacilli</taxon>
        <taxon>Bacillales</taxon>
        <taxon>Caryophanaceae</taxon>
        <taxon>Bhargavaea</taxon>
    </lineage>
</organism>
<keyword evidence="3" id="KW-1185">Reference proteome</keyword>
<feature type="transmembrane region" description="Helical" evidence="1">
    <location>
        <begin position="6"/>
        <end position="26"/>
    </location>
</feature>
<evidence type="ECO:0000313" key="2">
    <source>
        <dbReference type="EMBL" id="MET3576114.1"/>
    </source>
</evidence>
<name>A0ABV2GD89_9BACL</name>